<dbReference type="Gene3D" id="3.20.20.140">
    <property type="entry name" value="Metal-dependent hydrolases"/>
    <property type="match status" value="1"/>
</dbReference>
<accession>A0ABU4WJU0</accession>
<proteinExistence type="predicted"/>
<dbReference type="RefSeq" id="WP_370397491.1">
    <property type="nucleotide sequence ID" value="NZ_JALBUT010000008.1"/>
</dbReference>
<name>A0ABU4WJU0_9BACT</name>
<dbReference type="InterPro" id="IPR006680">
    <property type="entry name" value="Amidohydro-rel"/>
</dbReference>
<dbReference type="EMBL" id="JALBUT010000008">
    <property type="protein sequence ID" value="MDX8416038.1"/>
    <property type="molecule type" value="Genomic_DNA"/>
</dbReference>
<dbReference type="SUPFAM" id="SSF51556">
    <property type="entry name" value="Metallo-dependent hydrolases"/>
    <property type="match status" value="1"/>
</dbReference>
<dbReference type="PANTHER" id="PTHR21240">
    <property type="entry name" value="2-AMINO-3-CARBOXYLMUCONATE-6-SEMIALDEHYDE DECARBOXYLASE"/>
    <property type="match status" value="1"/>
</dbReference>
<dbReference type="InterPro" id="IPR032466">
    <property type="entry name" value="Metal_Hydrolase"/>
</dbReference>
<comment type="caution">
    <text evidence="3">The sequence shown here is derived from an EMBL/GenBank/DDBJ whole genome shotgun (WGS) entry which is preliminary data.</text>
</comment>
<keyword evidence="1" id="KW-0456">Lyase</keyword>
<protein>
    <submittedName>
        <fullName evidence="3">Amidohydrolase</fullName>
    </submittedName>
</protein>
<sequence length="289" mass="33107">MLFDAHTHWYPQDMSLDPSSWAAQNGELHWGALMGRRPDLKPSLQSFPSIDDFLRKMDEAQVERAAIQGWYFLRLESCRHWNLQTAKAIEKHRDRLSALASLNCAEKGFEKVLREAFDMGFSGVGELHDGVQGFGFDTPEFDELCRFCGEHGWCVSLHLSDFRTKDYPNKVLTRNSSAYEAARRNGKTKFLFAHFGGGDVFEQNFSPPSNVYYDCAANTFLYGFKAYEKLPESVLEKIAFGSDYPLRLYPRKFKVAEMREFAKENLAAIPQDFIESFSCGNFRNLIALP</sequence>
<organism evidence="3 4">
    <name type="scientific">Intestinicryptomonas porci</name>
    <dbReference type="NCBI Taxonomy" id="2926320"/>
    <lineage>
        <taxon>Bacteria</taxon>
        <taxon>Pseudomonadati</taxon>
        <taxon>Verrucomicrobiota</taxon>
        <taxon>Opitutia</taxon>
        <taxon>Opitutales</taxon>
        <taxon>Intestinicryptomonaceae</taxon>
        <taxon>Intestinicryptomonas</taxon>
    </lineage>
</organism>
<reference evidence="3 4" key="1">
    <citation type="submission" date="2022-03" db="EMBL/GenBank/DDBJ databases">
        <title>Novel taxa within the pig intestine.</title>
        <authorList>
            <person name="Wylensek D."/>
            <person name="Bishof K."/>
            <person name="Afrizal A."/>
            <person name="Clavel T."/>
        </authorList>
    </citation>
    <scope>NUCLEOTIDE SEQUENCE [LARGE SCALE GENOMIC DNA]</scope>
    <source>
        <strain evidence="3 4">CLA-KB-P66</strain>
    </source>
</reference>
<dbReference type="Proteomes" id="UP001275932">
    <property type="component" value="Unassembled WGS sequence"/>
</dbReference>
<dbReference type="Pfam" id="PF04909">
    <property type="entry name" value="Amidohydro_2"/>
    <property type="match status" value="1"/>
</dbReference>
<evidence type="ECO:0000256" key="1">
    <source>
        <dbReference type="ARBA" id="ARBA00023239"/>
    </source>
</evidence>
<dbReference type="PANTHER" id="PTHR21240:SF28">
    <property type="entry name" value="ISO-OROTATE DECARBOXYLASE (EUROFUNG)"/>
    <property type="match status" value="1"/>
</dbReference>
<evidence type="ECO:0000259" key="2">
    <source>
        <dbReference type="Pfam" id="PF04909"/>
    </source>
</evidence>
<feature type="domain" description="Amidohydrolase-related" evidence="2">
    <location>
        <begin position="4"/>
        <end position="261"/>
    </location>
</feature>
<evidence type="ECO:0000313" key="3">
    <source>
        <dbReference type="EMBL" id="MDX8416038.1"/>
    </source>
</evidence>
<dbReference type="InterPro" id="IPR032465">
    <property type="entry name" value="ACMSD"/>
</dbReference>
<keyword evidence="4" id="KW-1185">Reference proteome</keyword>
<gene>
    <name evidence="3" type="ORF">MOX91_07610</name>
</gene>
<evidence type="ECO:0000313" key="4">
    <source>
        <dbReference type="Proteomes" id="UP001275932"/>
    </source>
</evidence>